<dbReference type="EMBL" id="QASN01000006">
    <property type="protein sequence ID" value="PTU75648.1"/>
    <property type="molecule type" value="Genomic_DNA"/>
</dbReference>
<accession>A0A2T5PD30</accession>
<keyword evidence="2" id="KW-1185">Reference proteome</keyword>
<dbReference type="Proteomes" id="UP000244064">
    <property type="component" value="Unassembled WGS sequence"/>
</dbReference>
<reference evidence="1 2" key="1">
    <citation type="submission" date="2018-04" db="EMBL/GenBank/DDBJ databases">
        <title>Pseudomonas sp. nov., isolated from mangrove soil.</title>
        <authorList>
            <person name="Chen C."/>
        </authorList>
    </citation>
    <scope>NUCLEOTIDE SEQUENCE [LARGE SCALE GENOMIC DNA]</scope>
    <source>
        <strain evidence="1 2">TC-11</strain>
    </source>
</reference>
<evidence type="ECO:0000313" key="1">
    <source>
        <dbReference type="EMBL" id="PTU75648.1"/>
    </source>
</evidence>
<proteinExistence type="predicted"/>
<dbReference type="Pfam" id="PF19570">
    <property type="entry name" value="DUF6088"/>
    <property type="match status" value="1"/>
</dbReference>
<organism evidence="1 2">
    <name type="scientific">Pseudomonas mangrovi</name>
    <dbReference type="NCBI Taxonomy" id="2161748"/>
    <lineage>
        <taxon>Bacteria</taxon>
        <taxon>Pseudomonadati</taxon>
        <taxon>Pseudomonadota</taxon>
        <taxon>Gammaproteobacteria</taxon>
        <taxon>Pseudomonadales</taxon>
        <taxon>Pseudomonadaceae</taxon>
        <taxon>Pseudomonas</taxon>
    </lineage>
</organism>
<dbReference type="AlphaFoldDB" id="A0A2T5PD30"/>
<protein>
    <recommendedName>
        <fullName evidence="3">Type IV toxin-antitoxin system AbiEi family antitoxin domain-containing protein</fullName>
    </recommendedName>
</protein>
<sequence>MSSTDFALSVSTRIAQRVKRLPKGQPFCISRFAELGARGAISKAVARLVSQGELERVHRGIYMRPKSSRYVARVRPNVWEVVSLIARQNRHVLQIHGAHAVRLFGLSTQMPLIPIYYTSGPSRSFFIGKGEVRLVHAAPMVMQRAGTEVGAAISALFYLGKDGSTPECIAAIKKVLRPEDLTTLMACKMPKWMRMALEQSARIHTVNTLAP</sequence>
<dbReference type="OrthoDB" id="3181392at2"/>
<gene>
    <name evidence="1" type="ORF">DBO85_02960</name>
</gene>
<name>A0A2T5PD30_9PSED</name>
<dbReference type="InterPro" id="IPR045738">
    <property type="entry name" value="DUF6088"/>
</dbReference>
<dbReference type="RefSeq" id="WP_079767685.1">
    <property type="nucleotide sequence ID" value="NZ_QASN01000006.1"/>
</dbReference>
<comment type="caution">
    <text evidence="1">The sequence shown here is derived from an EMBL/GenBank/DDBJ whole genome shotgun (WGS) entry which is preliminary data.</text>
</comment>
<evidence type="ECO:0000313" key="2">
    <source>
        <dbReference type="Proteomes" id="UP000244064"/>
    </source>
</evidence>
<evidence type="ECO:0008006" key="3">
    <source>
        <dbReference type="Google" id="ProtNLM"/>
    </source>
</evidence>